<feature type="compositionally biased region" description="Polar residues" evidence="5">
    <location>
        <begin position="81"/>
        <end position="92"/>
    </location>
</feature>
<feature type="transmembrane region" description="Helical" evidence="6">
    <location>
        <begin position="186"/>
        <end position="205"/>
    </location>
</feature>
<dbReference type="AlphaFoldDB" id="A0A087D8N2"/>
<evidence type="ECO:0000256" key="5">
    <source>
        <dbReference type="SAM" id="MobiDB-lite"/>
    </source>
</evidence>
<protein>
    <submittedName>
        <fullName evidence="8">TM2 domain-containing protein</fullName>
    </submittedName>
</protein>
<evidence type="ECO:0000256" key="6">
    <source>
        <dbReference type="SAM" id="Phobius"/>
    </source>
</evidence>
<name>A0A087D8N2_9BIFI</name>
<proteinExistence type="predicted"/>
<keyword evidence="9" id="KW-1185">Reference proteome</keyword>
<dbReference type="RefSeq" id="WP_051923243.1">
    <property type="nucleotide sequence ID" value="NZ_CAJPMS010000019.1"/>
</dbReference>
<dbReference type="GO" id="GO:0016020">
    <property type="term" value="C:membrane"/>
    <property type="evidence" value="ECO:0007669"/>
    <property type="project" value="UniProtKB-SubCell"/>
</dbReference>
<sequence>MNEHNNSGPQQPDENASYDAQLPYAQSGQQPGAYQQSYQQYGYGQGGPDTGQPGSYQQSDPQRPSQQPGQQPTDQPAADQSYGQPQYGQSAYDQPAEGQPAEGQQPYQQSAYDQQAYGQVPYQDQYAQSGGQQGQPQYGQQGQPPYGQQYAQPQYDQQYGQQPAYGQQYAPYGSDVPPGYVPRQKLVAGLLGIFLGGLGIHNFYLGHTGKAIAQLLLSLVGWLVIVGPAISVIWSLVEGVLILCSNYGSPWHRDAHGVELRD</sequence>
<keyword evidence="2 6" id="KW-0812">Transmembrane</keyword>
<keyword evidence="4 6" id="KW-0472">Membrane</keyword>
<evidence type="ECO:0000313" key="9">
    <source>
        <dbReference type="Proteomes" id="UP000029033"/>
    </source>
</evidence>
<reference evidence="8 9" key="1">
    <citation type="submission" date="2014-03" db="EMBL/GenBank/DDBJ databases">
        <title>Genomics of Bifidobacteria.</title>
        <authorList>
            <person name="Ventura M."/>
            <person name="Milani C."/>
            <person name="Lugli G.A."/>
        </authorList>
    </citation>
    <scope>NUCLEOTIDE SEQUENCE [LARGE SCALE GENOMIC DNA]</scope>
    <source>
        <strain evidence="8 9">LMG 21589</strain>
    </source>
</reference>
<evidence type="ECO:0000256" key="3">
    <source>
        <dbReference type="ARBA" id="ARBA00022989"/>
    </source>
</evidence>
<comment type="caution">
    <text evidence="8">The sequence shown here is derived from an EMBL/GenBank/DDBJ whole genome shotgun (WGS) entry which is preliminary data.</text>
</comment>
<evidence type="ECO:0000256" key="4">
    <source>
        <dbReference type="ARBA" id="ARBA00023136"/>
    </source>
</evidence>
<dbReference type="eggNOG" id="COG2314">
    <property type="taxonomic scope" value="Bacteria"/>
</dbReference>
<feature type="compositionally biased region" description="Low complexity" evidence="5">
    <location>
        <begin position="50"/>
        <end position="72"/>
    </location>
</feature>
<feature type="transmembrane region" description="Helical" evidence="6">
    <location>
        <begin position="211"/>
        <end position="237"/>
    </location>
</feature>
<dbReference type="OrthoDB" id="2004788at2"/>
<dbReference type="Proteomes" id="UP000029033">
    <property type="component" value="Unassembled WGS sequence"/>
</dbReference>
<evidence type="ECO:0000256" key="1">
    <source>
        <dbReference type="ARBA" id="ARBA00004141"/>
    </source>
</evidence>
<dbReference type="Pfam" id="PF05154">
    <property type="entry name" value="TM2"/>
    <property type="match status" value="1"/>
</dbReference>
<dbReference type="STRING" id="158787.BSCA_2408"/>
<comment type="subcellular location">
    <subcellularLocation>
        <location evidence="1">Membrane</location>
        <topology evidence="1">Multi-pass membrane protein</topology>
    </subcellularLocation>
</comment>
<feature type="region of interest" description="Disordered" evidence="5">
    <location>
        <begin position="125"/>
        <end position="150"/>
    </location>
</feature>
<feature type="region of interest" description="Disordered" evidence="5">
    <location>
        <begin position="1"/>
        <end position="110"/>
    </location>
</feature>
<accession>A0A087D8N2</accession>
<dbReference type="InterPro" id="IPR007829">
    <property type="entry name" value="TM2"/>
</dbReference>
<keyword evidence="3 6" id="KW-1133">Transmembrane helix</keyword>
<feature type="compositionally biased region" description="Low complexity" evidence="5">
    <location>
        <begin position="24"/>
        <end position="42"/>
    </location>
</feature>
<evidence type="ECO:0000256" key="2">
    <source>
        <dbReference type="ARBA" id="ARBA00022692"/>
    </source>
</evidence>
<evidence type="ECO:0000313" key="8">
    <source>
        <dbReference type="EMBL" id="KFI91882.1"/>
    </source>
</evidence>
<gene>
    <name evidence="8" type="ORF">BSCA_2408</name>
</gene>
<feature type="domain" description="TM2" evidence="7">
    <location>
        <begin position="183"/>
        <end position="226"/>
    </location>
</feature>
<dbReference type="GeneID" id="85166523"/>
<evidence type="ECO:0000259" key="7">
    <source>
        <dbReference type="Pfam" id="PF05154"/>
    </source>
</evidence>
<organism evidence="8 9">
    <name type="scientific">Bifidobacterium scardovii</name>
    <dbReference type="NCBI Taxonomy" id="158787"/>
    <lineage>
        <taxon>Bacteria</taxon>
        <taxon>Bacillati</taxon>
        <taxon>Actinomycetota</taxon>
        <taxon>Actinomycetes</taxon>
        <taxon>Bifidobacteriales</taxon>
        <taxon>Bifidobacteriaceae</taxon>
        <taxon>Bifidobacterium</taxon>
    </lineage>
</organism>
<feature type="compositionally biased region" description="Polar residues" evidence="5">
    <location>
        <begin position="1"/>
        <end position="14"/>
    </location>
</feature>
<dbReference type="EMBL" id="JGZO01000020">
    <property type="protein sequence ID" value="KFI91882.1"/>
    <property type="molecule type" value="Genomic_DNA"/>
</dbReference>